<proteinExistence type="predicted"/>
<dbReference type="Proteomes" id="UP001056120">
    <property type="component" value="Linkage Group LG12"/>
</dbReference>
<evidence type="ECO:0000313" key="1">
    <source>
        <dbReference type="EMBL" id="KAI3796338.1"/>
    </source>
</evidence>
<organism evidence="1 2">
    <name type="scientific">Smallanthus sonchifolius</name>
    <dbReference type="NCBI Taxonomy" id="185202"/>
    <lineage>
        <taxon>Eukaryota</taxon>
        <taxon>Viridiplantae</taxon>
        <taxon>Streptophyta</taxon>
        <taxon>Embryophyta</taxon>
        <taxon>Tracheophyta</taxon>
        <taxon>Spermatophyta</taxon>
        <taxon>Magnoliopsida</taxon>
        <taxon>eudicotyledons</taxon>
        <taxon>Gunneridae</taxon>
        <taxon>Pentapetalae</taxon>
        <taxon>asterids</taxon>
        <taxon>campanulids</taxon>
        <taxon>Asterales</taxon>
        <taxon>Asteraceae</taxon>
        <taxon>Asteroideae</taxon>
        <taxon>Heliantheae alliance</taxon>
        <taxon>Millerieae</taxon>
        <taxon>Smallanthus</taxon>
    </lineage>
</organism>
<name>A0ACB9HLZ0_9ASTR</name>
<reference evidence="1 2" key="2">
    <citation type="journal article" date="2022" name="Mol. Ecol. Resour.">
        <title>The genomes of chicory, endive, great burdock and yacon provide insights into Asteraceae paleo-polyploidization history and plant inulin production.</title>
        <authorList>
            <person name="Fan W."/>
            <person name="Wang S."/>
            <person name="Wang H."/>
            <person name="Wang A."/>
            <person name="Jiang F."/>
            <person name="Liu H."/>
            <person name="Zhao H."/>
            <person name="Xu D."/>
            <person name="Zhang Y."/>
        </authorList>
    </citation>
    <scope>NUCLEOTIDE SEQUENCE [LARGE SCALE GENOMIC DNA]</scope>
    <source>
        <strain evidence="2">cv. Yunnan</strain>
        <tissue evidence="1">Leaves</tissue>
    </source>
</reference>
<dbReference type="EMBL" id="CM042029">
    <property type="protein sequence ID" value="KAI3796338.1"/>
    <property type="molecule type" value="Genomic_DNA"/>
</dbReference>
<accession>A0ACB9HLZ0</accession>
<reference evidence="2" key="1">
    <citation type="journal article" date="2022" name="Mol. Ecol. Resour.">
        <title>The genomes of chicory, endive, great burdock and yacon provide insights into Asteraceae palaeo-polyploidization history and plant inulin production.</title>
        <authorList>
            <person name="Fan W."/>
            <person name="Wang S."/>
            <person name="Wang H."/>
            <person name="Wang A."/>
            <person name="Jiang F."/>
            <person name="Liu H."/>
            <person name="Zhao H."/>
            <person name="Xu D."/>
            <person name="Zhang Y."/>
        </authorList>
    </citation>
    <scope>NUCLEOTIDE SEQUENCE [LARGE SCALE GENOMIC DNA]</scope>
    <source>
        <strain evidence="2">cv. Yunnan</strain>
    </source>
</reference>
<keyword evidence="2" id="KW-1185">Reference proteome</keyword>
<sequence length="74" mass="8709">MRLMFVCIEEAKELGRQVATGACPHCEGKVIAIDIESKWKFCCLPISYVDKRKYFCTLCSRRLVLYDHYQPWCD</sequence>
<gene>
    <name evidence="1" type="ORF">L1987_39006</name>
</gene>
<comment type="caution">
    <text evidence="1">The sequence shown here is derived from an EMBL/GenBank/DDBJ whole genome shotgun (WGS) entry which is preliminary data.</text>
</comment>
<protein>
    <submittedName>
        <fullName evidence="1">Uncharacterized protein</fullName>
    </submittedName>
</protein>
<evidence type="ECO:0000313" key="2">
    <source>
        <dbReference type="Proteomes" id="UP001056120"/>
    </source>
</evidence>